<dbReference type="EMBL" id="JACSDZ010000016">
    <property type="protein sequence ID" value="KAF7385586.1"/>
    <property type="molecule type" value="Genomic_DNA"/>
</dbReference>
<evidence type="ECO:0000313" key="2">
    <source>
        <dbReference type="EMBL" id="KAF7385586.1"/>
    </source>
</evidence>
<organism evidence="2 3">
    <name type="scientific">Vespula germanica</name>
    <name type="common">German yellow jacket</name>
    <name type="synonym">Paravespula germanica</name>
    <dbReference type="NCBI Taxonomy" id="30212"/>
    <lineage>
        <taxon>Eukaryota</taxon>
        <taxon>Metazoa</taxon>
        <taxon>Ecdysozoa</taxon>
        <taxon>Arthropoda</taxon>
        <taxon>Hexapoda</taxon>
        <taxon>Insecta</taxon>
        <taxon>Pterygota</taxon>
        <taxon>Neoptera</taxon>
        <taxon>Endopterygota</taxon>
        <taxon>Hymenoptera</taxon>
        <taxon>Apocrita</taxon>
        <taxon>Aculeata</taxon>
        <taxon>Vespoidea</taxon>
        <taxon>Vespidae</taxon>
        <taxon>Vespinae</taxon>
        <taxon>Vespula</taxon>
    </lineage>
</organism>
<protein>
    <submittedName>
        <fullName evidence="2">Uncharacterized protein</fullName>
    </submittedName>
</protein>
<feature type="compositionally biased region" description="Acidic residues" evidence="1">
    <location>
        <begin position="157"/>
        <end position="189"/>
    </location>
</feature>
<feature type="region of interest" description="Disordered" evidence="1">
    <location>
        <begin position="97"/>
        <end position="128"/>
    </location>
</feature>
<proteinExistence type="predicted"/>
<comment type="caution">
    <text evidence="2">The sequence shown here is derived from an EMBL/GenBank/DDBJ whole genome shotgun (WGS) entry which is preliminary data.</text>
</comment>
<reference evidence="2" key="1">
    <citation type="journal article" date="2020" name="G3 (Bethesda)">
        <title>High-Quality Assemblies for Three Invasive Social Wasps from the &lt;i&gt;Vespula&lt;/i&gt; Genus.</title>
        <authorList>
            <person name="Harrop T.W.R."/>
            <person name="Guhlin J."/>
            <person name="McLaughlin G.M."/>
            <person name="Permina E."/>
            <person name="Stockwell P."/>
            <person name="Gilligan J."/>
            <person name="Le Lec M.F."/>
            <person name="Gruber M.A.M."/>
            <person name="Quinn O."/>
            <person name="Lovegrove M."/>
            <person name="Duncan E.J."/>
            <person name="Remnant E.J."/>
            <person name="Van Eeckhoven J."/>
            <person name="Graham B."/>
            <person name="Knapp R.A."/>
            <person name="Langford K.W."/>
            <person name="Kronenberg Z."/>
            <person name="Press M.O."/>
            <person name="Eacker S.M."/>
            <person name="Wilson-Rankin E.E."/>
            <person name="Purcell J."/>
            <person name="Lester P.J."/>
            <person name="Dearden P.K."/>
        </authorList>
    </citation>
    <scope>NUCLEOTIDE SEQUENCE</scope>
    <source>
        <strain evidence="2">Linc-1</strain>
    </source>
</reference>
<dbReference type="AlphaFoldDB" id="A0A834JDC6"/>
<dbReference type="Proteomes" id="UP000617340">
    <property type="component" value="Unassembled WGS sequence"/>
</dbReference>
<evidence type="ECO:0000256" key="1">
    <source>
        <dbReference type="SAM" id="MobiDB-lite"/>
    </source>
</evidence>
<evidence type="ECO:0000313" key="3">
    <source>
        <dbReference type="Proteomes" id="UP000617340"/>
    </source>
</evidence>
<feature type="compositionally biased region" description="Basic residues" evidence="1">
    <location>
        <begin position="97"/>
        <end position="106"/>
    </location>
</feature>
<accession>A0A834JDC6</accession>
<feature type="region of interest" description="Disordered" evidence="1">
    <location>
        <begin position="149"/>
        <end position="193"/>
    </location>
</feature>
<keyword evidence="3" id="KW-1185">Reference proteome</keyword>
<gene>
    <name evidence="2" type="ORF">HZH68_014016</name>
</gene>
<sequence>MSKTIADSEYNNSSISGIVIGIGGSSRSSSINQKDLKIAARRLYSLGRYRKQNLKVRPLEAPVHGGSCRAGRPAVAVNLDIFYLENQGIPCSKVFAGRRRRRRRRRSNDDVDYKHIHHGTSETSDIGSPFIGFSQKECEAQVRRPCAWGLLKTTPQNEDENEDEEEDEEKEEEEEKEKEEKQEVEEEVEEKVRRAKGTVVSALMRLAVIGT</sequence>
<name>A0A834JDC6_VESGE</name>